<keyword evidence="4" id="KW-1185">Reference proteome</keyword>
<keyword evidence="1" id="KW-0812">Transmembrane</keyword>
<reference evidence="3 4" key="1">
    <citation type="submission" date="2018-10" db="EMBL/GenBank/DDBJ databases">
        <title>Anaerotruncus faecis sp. nov., isolated from human feces.</title>
        <authorList>
            <person name="Wang Y.-J."/>
        </authorList>
    </citation>
    <scope>NUCLEOTIDE SEQUENCE [LARGE SCALE GENOMIC DNA]</scope>
    <source>
        <strain evidence="3 4">22A2-44</strain>
    </source>
</reference>
<keyword evidence="1" id="KW-1133">Transmembrane helix</keyword>
<protein>
    <recommendedName>
        <fullName evidence="5">LPXTG cell wall anchor domain-containing protein</fullName>
    </recommendedName>
</protein>
<evidence type="ECO:0008006" key="5">
    <source>
        <dbReference type="Google" id="ProtNLM"/>
    </source>
</evidence>
<keyword evidence="1" id="KW-0472">Membrane</keyword>
<feature type="signal peptide" evidence="2">
    <location>
        <begin position="1"/>
        <end position="28"/>
    </location>
</feature>
<accession>A0A498CYE5</accession>
<feature type="transmembrane region" description="Helical" evidence="1">
    <location>
        <begin position="38"/>
        <end position="61"/>
    </location>
</feature>
<organism evidence="3 4">
    <name type="scientific">Anaerotruncus massiliensis</name>
    <name type="common">ex Liu et al. 2021</name>
    <dbReference type="NCBI Taxonomy" id="2321404"/>
    <lineage>
        <taxon>Bacteria</taxon>
        <taxon>Bacillati</taxon>
        <taxon>Bacillota</taxon>
        <taxon>Clostridia</taxon>
        <taxon>Eubacteriales</taxon>
        <taxon>Oscillospiraceae</taxon>
        <taxon>Anaerotruncus</taxon>
    </lineage>
</organism>
<evidence type="ECO:0000256" key="1">
    <source>
        <dbReference type="SAM" id="Phobius"/>
    </source>
</evidence>
<gene>
    <name evidence="3" type="ORF">D4A47_01340</name>
</gene>
<evidence type="ECO:0000256" key="2">
    <source>
        <dbReference type="SAM" id="SignalP"/>
    </source>
</evidence>
<name>A0A498CYE5_9FIRM</name>
<dbReference type="AlphaFoldDB" id="A0A498CYE5"/>
<proteinExistence type="predicted"/>
<sequence length="67" mass="7081">MFNRISKRIASMLAALFCAVCLATPSFALIPNTGDGSGMLLPIMGGLLVVSVILIIIYVVLSAKKKK</sequence>
<keyword evidence="2" id="KW-0732">Signal</keyword>
<feature type="chain" id="PRO_5019783198" description="LPXTG cell wall anchor domain-containing protein" evidence="2">
    <location>
        <begin position="29"/>
        <end position="67"/>
    </location>
</feature>
<dbReference type="Proteomes" id="UP000276301">
    <property type="component" value="Unassembled WGS sequence"/>
</dbReference>
<evidence type="ECO:0000313" key="4">
    <source>
        <dbReference type="Proteomes" id="UP000276301"/>
    </source>
</evidence>
<dbReference type="EMBL" id="RCHT01000001">
    <property type="protein sequence ID" value="RLL14653.1"/>
    <property type="molecule type" value="Genomic_DNA"/>
</dbReference>
<evidence type="ECO:0000313" key="3">
    <source>
        <dbReference type="EMBL" id="RLL14653.1"/>
    </source>
</evidence>
<comment type="caution">
    <text evidence="3">The sequence shown here is derived from an EMBL/GenBank/DDBJ whole genome shotgun (WGS) entry which is preliminary data.</text>
</comment>